<feature type="transmembrane region" description="Helical" evidence="1">
    <location>
        <begin position="20"/>
        <end position="46"/>
    </location>
</feature>
<keyword evidence="1" id="KW-0812">Transmembrane</keyword>
<name>A0ABM9QI57_9FIRM</name>
<proteinExistence type="predicted"/>
<evidence type="ECO:0008006" key="4">
    <source>
        <dbReference type="Google" id="ProtNLM"/>
    </source>
</evidence>
<dbReference type="EMBL" id="HF545616">
    <property type="protein sequence ID" value="CCO05645.1"/>
    <property type="molecule type" value="Genomic_DNA"/>
</dbReference>
<organism evidence="2 3">
    <name type="scientific">Ruminococcus bicirculans</name>
    <name type="common">ex Wegman et al. 2014</name>
    <dbReference type="NCBI Taxonomy" id="1160721"/>
    <lineage>
        <taxon>Bacteria</taxon>
        <taxon>Bacillati</taxon>
        <taxon>Bacillota</taxon>
        <taxon>Clostridia</taxon>
        <taxon>Eubacteriales</taxon>
        <taxon>Oscillospiraceae</taxon>
        <taxon>Ruminococcus</taxon>
    </lineage>
</organism>
<gene>
    <name evidence="2" type="ORF">RBI_I01947</name>
</gene>
<accession>A0ABM9QI57</accession>
<keyword evidence="3" id="KW-1185">Reference proteome</keyword>
<evidence type="ECO:0000313" key="3">
    <source>
        <dbReference type="Proteomes" id="UP000027600"/>
    </source>
</evidence>
<keyword evidence="1" id="KW-0472">Membrane</keyword>
<evidence type="ECO:0000256" key="1">
    <source>
        <dbReference type="SAM" id="Phobius"/>
    </source>
</evidence>
<reference evidence="2 3" key="1">
    <citation type="journal article" date="2014" name="Int. J. Syst. Evol. Microbiol.">
        <title>Complete genome of a new Firmicutes species belonging to the dominant human colonic microbiota ('Ruminococcus bicirculans') reveals two chromosomes and a selective capacity to utilize plant glucans.</title>
        <authorList>
            <consortium name="NISC Comparative Sequencing Program"/>
            <person name="Wegmann U."/>
            <person name="Louis P."/>
            <person name="Goesmann A."/>
            <person name="Henrissat B."/>
            <person name="Duncan S.H."/>
            <person name="Flint H.J."/>
        </authorList>
    </citation>
    <scope>NUCLEOTIDE SEQUENCE [LARGE SCALE GENOMIC DNA]</scope>
    <source>
        <strain evidence="2 3">80/3</strain>
    </source>
</reference>
<dbReference type="RefSeq" id="WP_038672644.1">
    <property type="nucleotide sequence ID" value="NZ_DAWEGH010000007.1"/>
</dbReference>
<keyword evidence="1" id="KW-1133">Transmembrane helix</keyword>
<evidence type="ECO:0000313" key="2">
    <source>
        <dbReference type="EMBL" id="CCO05645.1"/>
    </source>
</evidence>
<sequence length="215" mass="24518">MNDANKETNTAYEEPKKKVYVKLIIFLALITALFIVLGAKFVLFYYRTHGIGGHYFYKGCDAEVVHQLPEGLTDEDISNAVIKDEYDNGFDHEYTTAGESDFFVETHYLLGVQNIDNKNCKVYLLSDCGHYKDSVLQSGSLVVKMIDFEKQKGQWVGDYLWEPRGGAMYEGSIRETIPSELADIIFSDEETEIKKKIIAETEEKVKAYYNTDKVA</sequence>
<dbReference type="Proteomes" id="UP000027600">
    <property type="component" value="Chromosome I"/>
</dbReference>
<protein>
    <recommendedName>
        <fullName evidence="4">Bypass of forespore C C-terminal domain-containing protein</fullName>
    </recommendedName>
</protein>